<reference evidence="1" key="1">
    <citation type="submission" date="2024-12" db="EMBL/GenBank/DDBJ databases">
        <title>Comparative genomics and development of molecular markers within Purpureocillium lilacinum and among Purpureocillium species.</title>
        <authorList>
            <person name="Yeh Z.-Y."/>
            <person name="Ni N.-T."/>
            <person name="Lo P.-H."/>
            <person name="Mushyakhwo K."/>
            <person name="Lin C.-F."/>
            <person name="Nai Y.-S."/>
        </authorList>
    </citation>
    <scope>NUCLEOTIDE SEQUENCE</scope>
    <source>
        <strain evidence="1">NCHU-NPUST-175</strain>
    </source>
</reference>
<keyword evidence="2" id="KW-1185">Reference proteome</keyword>
<sequence>MRERQKEGQFWNDLCNLRQGWGLRRFVLLCAVPGRVKLRDNDAERQQMLHCISEQLAHQGSQLHTDLESAASLCEKLLQNSLPEERLMIENYASKYFPDGMQIGDYQAFFSKQSFSERSKTMRGDLVTPPEYFTALVIQSILLAALYFDVPSIFFSYTAALLIHPLQRNAIWLRNGSVYRPLKTTKPLRMMEFRGSATIQLGLFFFSRTEASSEIAGTDAGISMNALRNALATLKVYDNALDELMEKFQSGAALPVAENVQCSGTFDHIFKLAQIEEDSRQSLRKLQDEVNKLKAERKTLSCQVQEEGKKLRTVIEKVAHHQQYLDAACLDRVVPQEQYDRAEELFE</sequence>
<dbReference type="Proteomes" id="UP001638806">
    <property type="component" value="Unassembled WGS sequence"/>
</dbReference>
<dbReference type="EMBL" id="JBGNUJ010000010">
    <property type="protein sequence ID" value="KAL3954424.1"/>
    <property type="molecule type" value="Genomic_DNA"/>
</dbReference>
<gene>
    <name evidence="1" type="ORF">ACCO45_009987</name>
</gene>
<organism evidence="1 2">
    <name type="scientific">Purpureocillium lilacinum</name>
    <name type="common">Paecilomyces lilacinus</name>
    <dbReference type="NCBI Taxonomy" id="33203"/>
    <lineage>
        <taxon>Eukaryota</taxon>
        <taxon>Fungi</taxon>
        <taxon>Dikarya</taxon>
        <taxon>Ascomycota</taxon>
        <taxon>Pezizomycotina</taxon>
        <taxon>Sordariomycetes</taxon>
        <taxon>Hypocreomycetidae</taxon>
        <taxon>Hypocreales</taxon>
        <taxon>Ophiocordycipitaceae</taxon>
        <taxon>Purpureocillium</taxon>
    </lineage>
</organism>
<evidence type="ECO:0000313" key="2">
    <source>
        <dbReference type="Proteomes" id="UP001638806"/>
    </source>
</evidence>
<name>A0ACC4DDP9_PURLI</name>
<proteinExistence type="predicted"/>
<evidence type="ECO:0000313" key="1">
    <source>
        <dbReference type="EMBL" id="KAL3954424.1"/>
    </source>
</evidence>
<comment type="caution">
    <text evidence="1">The sequence shown here is derived from an EMBL/GenBank/DDBJ whole genome shotgun (WGS) entry which is preliminary data.</text>
</comment>
<protein>
    <submittedName>
        <fullName evidence="1">Uncharacterized protein</fullName>
    </submittedName>
</protein>
<accession>A0ACC4DDP9</accession>